<dbReference type="PANTHER" id="PTHR13812">
    <property type="entry name" value="KETIMINE REDUCTASE MU-CRYSTALLIN"/>
    <property type="match status" value="1"/>
</dbReference>
<dbReference type="InterPro" id="IPR023401">
    <property type="entry name" value="ODC_N"/>
</dbReference>
<gene>
    <name evidence="1" type="ORF">H924_03145</name>
</gene>
<keyword evidence="1" id="KW-0456">Lyase</keyword>
<dbReference type="HOGENOM" id="CLU_042088_3_4_11"/>
<proteinExistence type="predicted"/>
<protein>
    <submittedName>
        <fullName evidence="1">Ornithine cyclodeaminase</fullName>
        <ecNumber evidence="1">4.3.1.12</ecNumber>
    </submittedName>
</protein>
<dbReference type="PIRSF" id="PIRSF001439">
    <property type="entry name" value="CryM"/>
    <property type="match status" value="1"/>
</dbReference>
<evidence type="ECO:0000313" key="2">
    <source>
        <dbReference type="Proteomes" id="UP000011760"/>
    </source>
</evidence>
<sequence length="395" mass="42401">MSEAVTGGSASIQIDQGVNPRMDTLFLSEPEMIEAGVTDMARCVATMEEVLTCLSVEDFRMAGMNNNSHGAMVSFPKSSPHQNMPLDSPDRRFMAMPAYLGGRFNRAGVKWYGSNVSNREVGLPRSIHMFVLNDAVTGAPLSIMSANLISAIRTGAISGVGGRHLARKAAEVVAVVGPGVMGKTALEALIVSVPTLHTLNIKGRSARGVEDFSNWVKENLPQITTIRSFETEEEALKDADVITVTTTTSTEGANGYPQIDPAWLKPGAFLTLPAAASMPDDFLITPRVKLVVDNRDLYEAWHEEYGPDAYQTVGIIGTKFIELEKRGLLAQGSVVEIADVISGADPGRTSEEEIIVYSVGGMPVEDVAWASDIYENARAKGIGTTLNIWESPALA</sequence>
<dbReference type="PATRIC" id="fig|1121353.3.peg.650"/>
<dbReference type="Gene3D" id="3.30.1780.10">
    <property type="entry name" value="ornithine cyclodeaminase, domain 1"/>
    <property type="match status" value="1"/>
</dbReference>
<reference evidence="1 2" key="1">
    <citation type="submission" date="2013-02" db="EMBL/GenBank/DDBJ databases">
        <title>The complete genome sequence of Corynebacterium callunae DSM 20147.</title>
        <authorList>
            <person name="Ruckert C."/>
            <person name="Albersmeier A."/>
            <person name="Kalinowski J."/>
        </authorList>
    </citation>
    <scope>NUCLEOTIDE SEQUENCE [LARGE SCALE GENOMIC DNA]</scope>
    <source>
        <strain evidence="1 2">DSM 20147</strain>
    </source>
</reference>
<dbReference type="GO" id="GO:0005737">
    <property type="term" value="C:cytoplasm"/>
    <property type="evidence" value="ECO:0007669"/>
    <property type="project" value="TreeGrafter"/>
</dbReference>
<dbReference type="Pfam" id="PF02423">
    <property type="entry name" value="OCD_Mu_crystall"/>
    <property type="match status" value="1"/>
</dbReference>
<dbReference type="InterPro" id="IPR003462">
    <property type="entry name" value="ODC_Mu_crystall"/>
</dbReference>
<evidence type="ECO:0000313" key="1">
    <source>
        <dbReference type="EMBL" id="AGG66079.1"/>
    </source>
</evidence>
<dbReference type="Gene3D" id="3.40.50.720">
    <property type="entry name" value="NAD(P)-binding Rossmann-like Domain"/>
    <property type="match status" value="1"/>
</dbReference>
<dbReference type="InterPro" id="IPR036291">
    <property type="entry name" value="NAD(P)-bd_dom_sf"/>
</dbReference>
<organism evidence="1 2">
    <name type="scientific">Corynebacterium callunae DSM 20147</name>
    <dbReference type="NCBI Taxonomy" id="1121353"/>
    <lineage>
        <taxon>Bacteria</taxon>
        <taxon>Bacillati</taxon>
        <taxon>Actinomycetota</taxon>
        <taxon>Actinomycetes</taxon>
        <taxon>Mycobacteriales</taxon>
        <taxon>Corynebacteriaceae</taxon>
        <taxon>Corynebacterium</taxon>
    </lineage>
</organism>
<dbReference type="NCBIfam" id="NF004848">
    <property type="entry name" value="PRK06199.1"/>
    <property type="match status" value="1"/>
</dbReference>
<dbReference type="EMBL" id="CP004354">
    <property type="protein sequence ID" value="AGG66079.1"/>
    <property type="molecule type" value="Genomic_DNA"/>
</dbReference>
<dbReference type="Proteomes" id="UP000011760">
    <property type="component" value="Chromosome"/>
</dbReference>
<name>M1UJR1_9CORY</name>
<dbReference type="RefSeq" id="WP_015650517.1">
    <property type="nucleotide sequence ID" value="NC_020506.1"/>
</dbReference>
<keyword evidence="2" id="KW-1185">Reference proteome</keyword>
<dbReference type="STRING" id="1121353.H924_03145"/>
<dbReference type="EC" id="4.3.1.12" evidence="1"/>
<dbReference type="PANTHER" id="PTHR13812:SF19">
    <property type="entry name" value="KETIMINE REDUCTASE MU-CRYSTALLIN"/>
    <property type="match status" value="1"/>
</dbReference>
<accession>M1UJR1</accession>
<dbReference type="KEGG" id="ccn:H924_03145"/>
<dbReference type="eggNOG" id="COG2423">
    <property type="taxonomic scope" value="Bacteria"/>
</dbReference>
<dbReference type="AlphaFoldDB" id="M1UJR1"/>
<dbReference type="SUPFAM" id="SSF51735">
    <property type="entry name" value="NAD(P)-binding Rossmann-fold domains"/>
    <property type="match status" value="1"/>
</dbReference>
<dbReference type="GO" id="GO:0008473">
    <property type="term" value="F:ornithine cyclodeaminase activity"/>
    <property type="evidence" value="ECO:0007669"/>
    <property type="project" value="UniProtKB-EC"/>
</dbReference>